<feature type="compositionally biased region" description="Polar residues" evidence="1">
    <location>
        <begin position="15"/>
        <end position="31"/>
    </location>
</feature>
<evidence type="ECO:0000313" key="3">
    <source>
        <dbReference type="Proteomes" id="UP001189429"/>
    </source>
</evidence>
<accession>A0ABN9SKU5</accession>
<sequence>MANATNNILAEQIESQGATNSSQIMRDSSPNYVDGGSQFDRAPDGTVLVARAKSLATIEAFNAAFKPILERNSMEESAVRFEGLPAASRIQVRALGAKGFASRKVAQMLGSLREPGGPWLRHHVVGALGARVEMFIDADKSPCQIKTEQLVKTVCNACAEACPRKWFFGNELKGAISIGWKPIISILPQPGDIPPEVKWARKNLVDEGADKGAILQSIASV</sequence>
<gene>
    <name evidence="2" type="ORF">PCOR1329_LOCUS30408</name>
</gene>
<dbReference type="Proteomes" id="UP001189429">
    <property type="component" value="Unassembled WGS sequence"/>
</dbReference>
<keyword evidence="3" id="KW-1185">Reference proteome</keyword>
<name>A0ABN9SKU5_9DINO</name>
<dbReference type="EMBL" id="CAUYUJ010011670">
    <property type="protein sequence ID" value="CAK0832381.1"/>
    <property type="molecule type" value="Genomic_DNA"/>
</dbReference>
<organism evidence="2 3">
    <name type="scientific">Prorocentrum cordatum</name>
    <dbReference type="NCBI Taxonomy" id="2364126"/>
    <lineage>
        <taxon>Eukaryota</taxon>
        <taxon>Sar</taxon>
        <taxon>Alveolata</taxon>
        <taxon>Dinophyceae</taxon>
        <taxon>Prorocentrales</taxon>
        <taxon>Prorocentraceae</taxon>
        <taxon>Prorocentrum</taxon>
    </lineage>
</organism>
<feature type="region of interest" description="Disordered" evidence="1">
    <location>
        <begin position="15"/>
        <end position="38"/>
    </location>
</feature>
<feature type="non-terminal residue" evidence="2">
    <location>
        <position position="221"/>
    </location>
</feature>
<comment type="caution">
    <text evidence="2">The sequence shown here is derived from an EMBL/GenBank/DDBJ whole genome shotgun (WGS) entry which is preliminary data.</text>
</comment>
<reference evidence="2" key="1">
    <citation type="submission" date="2023-10" db="EMBL/GenBank/DDBJ databases">
        <authorList>
            <person name="Chen Y."/>
            <person name="Shah S."/>
            <person name="Dougan E. K."/>
            <person name="Thang M."/>
            <person name="Chan C."/>
        </authorList>
    </citation>
    <scope>NUCLEOTIDE SEQUENCE [LARGE SCALE GENOMIC DNA]</scope>
</reference>
<protein>
    <submittedName>
        <fullName evidence="2">Uncharacterized protein</fullName>
    </submittedName>
</protein>
<evidence type="ECO:0000313" key="2">
    <source>
        <dbReference type="EMBL" id="CAK0832381.1"/>
    </source>
</evidence>
<evidence type="ECO:0000256" key="1">
    <source>
        <dbReference type="SAM" id="MobiDB-lite"/>
    </source>
</evidence>
<proteinExistence type="predicted"/>